<reference evidence="2" key="2">
    <citation type="submission" date="2024-10" db="UniProtKB">
        <authorList>
            <consortium name="EnsemblProtists"/>
        </authorList>
    </citation>
    <scope>IDENTIFICATION</scope>
</reference>
<evidence type="ECO:0000313" key="3">
    <source>
        <dbReference type="Proteomes" id="UP000013827"/>
    </source>
</evidence>
<keyword evidence="3" id="KW-1185">Reference proteome</keyword>
<reference evidence="3" key="1">
    <citation type="journal article" date="2013" name="Nature">
        <title>Pan genome of the phytoplankton Emiliania underpins its global distribution.</title>
        <authorList>
            <person name="Read B.A."/>
            <person name="Kegel J."/>
            <person name="Klute M.J."/>
            <person name="Kuo A."/>
            <person name="Lefebvre S.C."/>
            <person name="Maumus F."/>
            <person name="Mayer C."/>
            <person name="Miller J."/>
            <person name="Monier A."/>
            <person name="Salamov A."/>
            <person name="Young J."/>
            <person name="Aguilar M."/>
            <person name="Claverie J.M."/>
            <person name="Frickenhaus S."/>
            <person name="Gonzalez K."/>
            <person name="Herman E.K."/>
            <person name="Lin Y.C."/>
            <person name="Napier J."/>
            <person name="Ogata H."/>
            <person name="Sarno A.F."/>
            <person name="Shmutz J."/>
            <person name="Schroeder D."/>
            <person name="de Vargas C."/>
            <person name="Verret F."/>
            <person name="von Dassow P."/>
            <person name="Valentin K."/>
            <person name="Van de Peer Y."/>
            <person name="Wheeler G."/>
            <person name="Dacks J.B."/>
            <person name="Delwiche C.F."/>
            <person name="Dyhrman S.T."/>
            <person name="Glockner G."/>
            <person name="John U."/>
            <person name="Richards T."/>
            <person name="Worden A.Z."/>
            <person name="Zhang X."/>
            <person name="Grigoriev I.V."/>
            <person name="Allen A.E."/>
            <person name="Bidle K."/>
            <person name="Borodovsky M."/>
            <person name="Bowler C."/>
            <person name="Brownlee C."/>
            <person name="Cock J.M."/>
            <person name="Elias M."/>
            <person name="Gladyshev V.N."/>
            <person name="Groth M."/>
            <person name="Guda C."/>
            <person name="Hadaegh A."/>
            <person name="Iglesias-Rodriguez M.D."/>
            <person name="Jenkins J."/>
            <person name="Jones B.M."/>
            <person name="Lawson T."/>
            <person name="Leese F."/>
            <person name="Lindquist E."/>
            <person name="Lobanov A."/>
            <person name="Lomsadze A."/>
            <person name="Malik S.B."/>
            <person name="Marsh M.E."/>
            <person name="Mackinder L."/>
            <person name="Mock T."/>
            <person name="Mueller-Roeber B."/>
            <person name="Pagarete A."/>
            <person name="Parker M."/>
            <person name="Probert I."/>
            <person name="Quesneville H."/>
            <person name="Raines C."/>
            <person name="Rensing S.A."/>
            <person name="Riano-Pachon D.M."/>
            <person name="Richier S."/>
            <person name="Rokitta S."/>
            <person name="Shiraiwa Y."/>
            <person name="Soanes D.M."/>
            <person name="van der Giezen M."/>
            <person name="Wahlund T.M."/>
            <person name="Williams B."/>
            <person name="Wilson W."/>
            <person name="Wolfe G."/>
            <person name="Wurch L.L."/>
        </authorList>
    </citation>
    <scope>NUCLEOTIDE SEQUENCE</scope>
</reference>
<evidence type="ECO:0000256" key="1">
    <source>
        <dbReference type="SAM" id="MobiDB-lite"/>
    </source>
</evidence>
<dbReference type="AlphaFoldDB" id="A0A0D3L1D7"/>
<dbReference type="RefSeq" id="XP_005794251.1">
    <property type="nucleotide sequence ID" value="XM_005794194.1"/>
</dbReference>
<dbReference type="PaxDb" id="2903-EOD41822"/>
<dbReference type="Proteomes" id="UP000013827">
    <property type="component" value="Unassembled WGS sequence"/>
</dbReference>
<name>A0A0D3L1D7_EMIH1</name>
<accession>A0A0D3L1D7</accession>
<organism evidence="2 3">
    <name type="scientific">Emiliania huxleyi (strain CCMP1516)</name>
    <dbReference type="NCBI Taxonomy" id="280463"/>
    <lineage>
        <taxon>Eukaryota</taxon>
        <taxon>Haptista</taxon>
        <taxon>Haptophyta</taxon>
        <taxon>Prymnesiophyceae</taxon>
        <taxon>Isochrysidales</taxon>
        <taxon>Noelaerhabdaceae</taxon>
        <taxon>Emiliania</taxon>
    </lineage>
</organism>
<feature type="compositionally biased region" description="Polar residues" evidence="1">
    <location>
        <begin position="168"/>
        <end position="183"/>
    </location>
</feature>
<evidence type="ECO:0008006" key="4">
    <source>
        <dbReference type="Google" id="ProtNLM"/>
    </source>
</evidence>
<sequence length="192" mass="20312">MFAALADTLQGAPSAQFVEAEACTRHLAAAPVDLPLLATPVDLPLRATDAVASDVATAVLPVASATVAAAAASGEEPAALGTGEPKLKRLKRKDMAAMDDASHLRRTWCLKCKSEGKASFAFKGSLSDKRNGLRHHMSQASSLLSPPHHPPPRSPQQPLHLAHCNRRASPQSPSQVHKLNMNQAKEKGWAEA</sequence>
<feature type="region of interest" description="Disordered" evidence="1">
    <location>
        <begin position="132"/>
        <end position="192"/>
    </location>
</feature>
<proteinExistence type="predicted"/>
<evidence type="ECO:0000313" key="2">
    <source>
        <dbReference type="EnsemblProtists" id="EOD41822"/>
    </source>
</evidence>
<dbReference type="KEGG" id="ehx:EMIHUDRAFT_431817"/>
<dbReference type="HOGENOM" id="CLU_1417535_0_0_1"/>
<dbReference type="EnsemblProtists" id="EOD41822">
    <property type="protein sequence ID" value="EOD41822"/>
    <property type="gene ID" value="EMIHUDRAFT_431817"/>
</dbReference>
<dbReference type="GeneID" id="17287092"/>
<protein>
    <recommendedName>
        <fullName evidence="4">BED-type domain-containing protein</fullName>
    </recommendedName>
</protein>